<sequence length="331" mass="36785">MRDFSEEEQDPGFEDFASTCACDLHNSSPPHFTHPETMLLHSPTVQRLPHLARQGRSPHDYGGVRTSMNLVSKQGSPFTVVKSALRTYLPTARLPRFASLNTWNCLWLISLLLASPTVEAAVQIRVACVGDSITYGAGIKDVADRYPAILGKMLGNRFAVRNFGHGGATLLKEGLSPYWKTQAYWKSRVFNPELVIIMLGTNDSRDIYKPLVTRSFSKDLQDMVASYQDLPAAPKIWVCKPVPILPNDFGIVSANLRKNVFPQISRAVLGDSDVQLIDMHKLMANRSDIMTLLPDGVHPSAAGARIMAREILRRLRQDSGLPVEMFPSKQT</sequence>
<name>A0AAE0EMG3_9CHLO</name>
<dbReference type="InterPro" id="IPR036514">
    <property type="entry name" value="SGNH_hydro_sf"/>
</dbReference>
<dbReference type="Gene3D" id="3.40.50.1110">
    <property type="entry name" value="SGNH hydrolase"/>
    <property type="match status" value="1"/>
</dbReference>
<dbReference type="PANTHER" id="PTHR30383:SF5">
    <property type="entry name" value="SGNH HYDROLASE-TYPE ESTERASE DOMAIN-CONTAINING PROTEIN"/>
    <property type="match status" value="1"/>
</dbReference>
<evidence type="ECO:0000313" key="2">
    <source>
        <dbReference type="EMBL" id="KAK3233933.1"/>
    </source>
</evidence>
<protein>
    <recommendedName>
        <fullName evidence="1">SGNH hydrolase-type esterase domain-containing protein</fullName>
    </recommendedName>
</protein>
<proteinExistence type="predicted"/>
<comment type="caution">
    <text evidence="2">The sequence shown here is derived from an EMBL/GenBank/DDBJ whole genome shotgun (WGS) entry which is preliminary data.</text>
</comment>
<evidence type="ECO:0000259" key="1">
    <source>
        <dbReference type="Pfam" id="PF13472"/>
    </source>
</evidence>
<evidence type="ECO:0000313" key="3">
    <source>
        <dbReference type="Proteomes" id="UP001190700"/>
    </source>
</evidence>
<dbReference type="SUPFAM" id="SSF52266">
    <property type="entry name" value="SGNH hydrolase"/>
    <property type="match status" value="1"/>
</dbReference>
<dbReference type="InterPro" id="IPR051532">
    <property type="entry name" value="Ester_Hydrolysis_Enzymes"/>
</dbReference>
<dbReference type="EMBL" id="LGRX02035601">
    <property type="protein sequence ID" value="KAK3233933.1"/>
    <property type="molecule type" value="Genomic_DNA"/>
</dbReference>
<reference evidence="2 3" key="1">
    <citation type="journal article" date="2015" name="Genome Biol. Evol.">
        <title>Comparative Genomics of a Bacterivorous Green Alga Reveals Evolutionary Causalities and Consequences of Phago-Mixotrophic Mode of Nutrition.</title>
        <authorList>
            <person name="Burns J.A."/>
            <person name="Paasch A."/>
            <person name="Narechania A."/>
            <person name="Kim E."/>
        </authorList>
    </citation>
    <scope>NUCLEOTIDE SEQUENCE [LARGE SCALE GENOMIC DNA]</scope>
    <source>
        <strain evidence="2 3">PLY_AMNH</strain>
    </source>
</reference>
<dbReference type="AlphaFoldDB" id="A0AAE0EMG3"/>
<dbReference type="PANTHER" id="PTHR30383">
    <property type="entry name" value="THIOESTERASE 1/PROTEASE 1/LYSOPHOSPHOLIPASE L1"/>
    <property type="match status" value="1"/>
</dbReference>
<dbReference type="InterPro" id="IPR013830">
    <property type="entry name" value="SGNH_hydro"/>
</dbReference>
<accession>A0AAE0EMG3</accession>
<keyword evidence="3" id="KW-1185">Reference proteome</keyword>
<dbReference type="Proteomes" id="UP001190700">
    <property type="component" value="Unassembled WGS sequence"/>
</dbReference>
<organism evidence="2 3">
    <name type="scientific">Cymbomonas tetramitiformis</name>
    <dbReference type="NCBI Taxonomy" id="36881"/>
    <lineage>
        <taxon>Eukaryota</taxon>
        <taxon>Viridiplantae</taxon>
        <taxon>Chlorophyta</taxon>
        <taxon>Pyramimonadophyceae</taxon>
        <taxon>Pyramimonadales</taxon>
        <taxon>Pyramimonadaceae</taxon>
        <taxon>Cymbomonas</taxon>
    </lineage>
</organism>
<dbReference type="Pfam" id="PF13472">
    <property type="entry name" value="Lipase_GDSL_2"/>
    <property type="match status" value="1"/>
</dbReference>
<dbReference type="GO" id="GO:0004622">
    <property type="term" value="F:phosphatidylcholine lysophospholipase activity"/>
    <property type="evidence" value="ECO:0007669"/>
    <property type="project" value="TreeGrafter"/>
</dbReference>
<gene>
    <name evidence="2" type="ORF">CYMTET_55798</name>
</gene>
<feature type="domain" description="SGNH hydrolase-type esterase" evidence="1">
    <location>
        <begin position="128"/>
        <end position="306"/>
    </location>
</feature>